<feature type="domain" description="3-dehydroquinate synthase C-terminal" evidence="20">
    <location>
        <begin position="187"/>
        <end position="327"/>
    </location>
</feature>
<accession>A0A7X0S9L9</accession>
<keyword evidence="17 18" id="KW-0170">Cobalt</keyword>
<feature type="binding site" evidence="18">
    <location>
        <position position="190"/>
    </location>
    <ligand>
        <name>Zn(2+)</name>
        <dbReference type="ChEBI" id="CHEBI:29105"/>
    </ligand>
</feature>
<comment type="cofactor">
    <cofactor evidence="3">
        <name>Zn(2+)</name>
        <dbReference type="ChEBI" id="CHEBI:29105"/>
    </cofactor>
</comment>
<evidence type="ECO:0000313" key="22">
    <source>
        <dbReference type="Proteomes" id="UP000585258"/>
    </source>
</evidence>
<evidence type="ECO:0000256" key="6">
    <source>
        <dbReference type="ARBA" id="ARBA00005412"/>
    </source>
</evidence>
<evidence type="ECO:0000313" key="21">
    <source>
        <dbReference type="EMBL" id="MBB6713593.1"/>
    </source>
</evidence>
<comment type="function">
    <text evidence="18">Catalyzes the conversion of 3-deoxy-D-arabino-heptulosonate 7-phosphate (DAHP) to dehydroquinate (DHQ).</text>
</comment>
<dbReference type="InterPro" id="IPR016037">
    <property type="entry name" value="DHQ_synth_AroB"/>
</dbReference>
<feature type="binding site" evidence="18">
    <location>
        <position position="268"/>
    </location>
    <ligand>
        <name>Zn(2+)</name>
        <dbReference type="ChEBI" id="CHEBI:29105"/>
    </ligand>
</feature>
<evidence type="ECO:0000256" key="7">
    <source>
        <dbReference type="ARBA" id="ARBA00013031"/>
    </source>
</evidence>
<comment type="subcellular location">
    <subcellularLocation>
        <location evidence="4 18">Cytoplasm</location>
    </subcellularLocation>
</comment>
<dbReference type="GO" id="GO:0046872">
    <property type="term" value="F:metal ion binding"/>
    <property type="evidence" value="ECO:0007669"/>
    <property type="project" value="UniProtKB-KW"/>
</dbReference>
<gene>
    <name evidence="18" type="primary">aroB</name>
    <name evidence="21" type="ORF">H7E68_02440</name>
</gene>
<feature type="binding site" evidence="18">
    <location>
        <position position="148"/>
    </location>
    <ligand>
        <name>NAD(+)</name>
        <dbReference type="ChEBI" id="CHEBI:57540"/>
    </ligand>
</feature>
<feature type="domain" description="3-dehydroquinate synthase N-terminal" evidence="19">
    <location>
        <begin position="73"/>
        <end position="184"/>
    </location>
</feature>
<dbReference type="GO" id="GO:0009423">
    <property type="term" value="P:chorismate biosynthetic process"/>
    <property type="evidence" value="ECO:0007669"/>
    <property type="project" value="UniProtKB-UniRule"/>
</dbReference>
<dbReference type="EC" id="4.2.3.4" evidence="7 18"/>
<feature type="binding site" evidence="18">
    <location>
        <begin position="135"/>
        <end position="136"/>
    </location>
    <ligand>
        <name>NAD(+)</name>
        <dbReference type="ChEBI" id="CHEBI:57540"/>
    </ligand>
</feature>
<evidence type="ECO:0000256" key="3">
    <source>
        <dbReference type="ARBA" id="ARBA00001947"/>
    </source>
</evidence>
<dbReference type="NCBIfam" id="TIGR01357">
    <property type="entry name" value="aroB"/>
    <property type="match status" value="1"/>
</dbReference>
<comment type="caution">
    <text evidence="18">Lacks conserved residue(s) required for the propagation of feature annotation.</text>
</comment>
<evidence type="ECO:0000256" key="16">
    <source>
        <dbReference type="ARBA" id="ARBA00023239"/>
    </source>
</evidence>
<organism evidence="21 22">
    <name type="scientific">Clostridium gasigenes</name>
    <dbReference type="NCBI Taxonomy" id="94869"/>
    <lineage>
        <taxon>Bacteria</taxon>
        <taxon>Bacillati</taxon>
        <taxon>Bacillota</taxon>
        <taxon>Clostridia</taxon>
        <taxon>Eubacteriales</taxon>
        <taxon>Clostridiaceae</taxon>
        <taxon>Clostridium</taxon>
    </lineage>
</organism>
<sequence length="354" mass="39942">MKGEDVLELIVDLKERSYPILIEKGLINKVAYEVQKVFKGEKIFILTDENVNSFYGEKVMSLLQDVGYEVKKLVLKPGEETKNYRCVEGIYNELLDFKLTRSDLIITLGGGVIGDLGGFVASTFLRGVDFIQFPTSLLAQVDSSVGGKVGVDIARGKNLVGSFYHPKAVLIDPEVLNTLKARFFNDGMAEVIKYGCIKDKEFFCELKKYKNKEEVINNISTIIHNCCKIKRNIVEKDEKDKGDRMLLNFGHTLGHGIEQYYEYKKHTHGEGVAIGMYAITRISEAKGLTKDGTAEEIKELLVQYALPFETDVKIANIMEAISLDKKNIDGKLNVILIKEMGESFIYKTDTRFFN</sequence>
<dbReference type="Pfam" id="PF24621">
    <property type="entry name" value="DHQS_C"/>
    <property type="match status" value="1"/>
</dbReference>
<dbReference type="GO" id="GO:0008652">
    <property type="term" value="P:amino acid biosynthetic process"/>
    <property type="evidence" value="ECO:0007669"/>
    <property type="project" value="UniProtKB-KW"/>
</dbReference>
<keyword evidence="16 18" id="KW-0456">Lyase</keyword>
<name>A0A7X0S9L9_9CLOT</name>
<dbReference type="InterPro" id="IPR056179">
    <property type="entry name" value="DHQS_C"/>
</dbReference>
<reference evidence="21 22" key="1">
    <citation type="submission" date="2020-08" db="EMBL/GenBank/DDBJ databases">
        <title>Clostridia isolated from Swiss meat.</title>
        <authorList>
            <person name="Wambui J."/>
            <person name="Stevens M.J.A."/>
            <person name="Stephan R."/>
        </authorList>
    </citation>
    <scope>NUCLEOTIDE SEQUENCE [LARGE SCALE GENOMIC DNA]</scope>
    <source>
        <strain evidence="21 22">CM001</strain>
    </source>
</reference>
<dbReference type="Pfam" id="PF01761">
    <property type="entry name" value="DHQ_synthase"/>
    <property type="match status" value="1"/>
</dbReference>
<proteinExistence type="inferred from homology"/>
<dbReference type="InterPro" id="IPR030960">
    <property type="entry name" value="DHQS/DOIS_N"/>
</dbReference>
<evidence type="ECO:0000256" key="18">
    <source>
        <dbReference type="HAMAP-Rule" id="MF_00110"/>
    </source>
</evidence>
<keyword evidence="13 18" id="KW-0862">Zinc</keyword>
<evidence type="ECO:0000256" key="11">
    <source>
        <dbReference type="ARBA" id="ARBA00022723"/>
    </source>
</evidence>
<keyword evidence="10 18" id="KW-0028">Amino-acid biosynthesis</keyword>
<dbReference type="GO" id="GO:0000166">
    <property type="term" value="F:nucleotide binding"/>
    <property type="evidence" value="ECO:0007669"/>
    <property type="project" value="UniProtKB-KW"/>
</dbReference>
<feature type="binding site" evidence="18">
    <location>
        <begin position="111"/>
        <end position="115"/>
    </location>
    <ligand>
        <name>NAD(+)</name>
        <dbReference type="ChEBI" id="CHEBI:57540"/>
    </ligand>
</feature>
<evidence type="ECO:0000256" key="1">
    <source>
        <dbReference type="ARBA" id="ARBA00001393"/>
    </source>
</evidence>
<evidence type="ECO:0000256" key="2">
    <source>
        <dbReference type="ARBA" id="ARBA00001911"/>
    </source>
</evidence>
<evidence type="ECO:0000256" key="13">
    <source>
        <dbReference type="ARBA" id="ARBA00022833"/>
    </source>
</evidence>
<feature type="binding site" evidence="18">
    <location>
        <position position="157"/>
    </location>
    <ligand>
        <name>NAD(+)</name>
        <dbReference type="ChEBI" id="CHEBI:57540"/>
    </ligand>
</feature>
<evidence type="ECO:0000256" key="8">
    <source>
        <dbReference type="ARBA" id="ARBA00017684"/>
    </source>
</evidence>
<dbReference type="InterPro" id="IPR050071">
    <property type="entry name" value="Dehydroquinate_synthase"/>
</dbReference>
<comment type="cofactor">
    <cofactor evidence="18">
        <name>Co(2+)</name>
        <dbReference type="ChEBI" id="CHEBI:48828"/>
    </cofactor>
    <cofactor evidence="18">
        <name>Zn(2+)</name>
        <dbReference type="ChEBI" id="CHEBI:29105"/>
    </cofactor>
    <text evidence="18">Binds 1 divalent metal cation per subunit. Can use either Co(2+) or Zn(2+).</text>
</comment>
<feature type="binding site" evidence="18">
    <location>
        <position position="251"/>
    </location>
    <ligand>
        <name>Zn(2+)</name>
        <dbReference type="ChEBI" id="CHEBI:29105"/>
    </ligand>
</feature>
<dbReference type="Gene3D" id="1.20.1090.10">
    <property type="entry name" value="Dehydroquinate synthase-like - alpha domain"/>
    <property type="match status" value="1"/>
</dbReference>
<keyword evidence="12 18" id="KW-0547">Nucleotide-binding</keyword>
<dbReference type="FunFam" id="3.40.50.1970:FF:000007">
    <property type="entry name" value="Pentafunctional AROM polypeptide"/>
    <property type="match status" value="1"/>
</dbReference>
<dbReference type="SUPFAM" id="SSF56796">
    <property type="entry name" value="Dehydroquinate synthase-like"/>
    <property type="match status" value="1"/>
</dbReference>
<keyword evidence="15 18" id="KW-0057">Aromatic amino acid biosynthesis</keyword>
<dbReference type="GO" id="GO:0009073">
    <property type="term" value="P:aromatic amino acid family biosynthetic process"/>
    <property type="evidence" value="ECO:0007669"/>
    <property type="project" value="UniProtKB-KW"/>
</dbReference>
<dbReference type="PANTHER" id="PTHR43622:SF7">
    <property type="entry name" value="3-DEHYDROQUINATE SYNTHASE, CHLOROPLASTIC"/>
    <property type="match status" value="1"/>
</dbReference>
<evidence type="ECO:0000256" key="12">
    <source>
        <dbReference type="ARBA" id="ARBA00022741"/>
    </source>
</evidence>
<evidence type="ECO:0000256" key="17">
    <source>
        <dbReference type="ARBA" id="ARBA00023285"/>
    </source>
</evidence>
<dbReference type="AlphaFoldDB" id="A0A7X0S9L9"/>
<protein>
    <recommendedName>
        <fullName evidence="8 18">3-dehydroquinate synthase</fullName>
        <shortName evidence="18">DHQS</shortName>
        <ecNumber evidence="7 18">4.2.3.4</ecNumber>
    </recommendedName>
</protein>
<evidence type="ECO:0000256" key="4">
    <source>
        <dbReference type="ARBA" id="ARBA00004496"/>
    </source>
</evidence>
<dbReference type="PANTHER" id="PTHR43622">
    <property type="entry name" value="3-DEHYDROQUINATE SYNTHASE"/>
    <property type="match status" value="1"/>
</dbReference>
<dbReference type="CDD" id="cd08195">
    <property type="entry name" value="DHQS"/>
    <property type="match status" value="1"/>
</dbReference>
<dbReference type="RefSeq" id="WP_185163395.1">
    <property type="nucleotide sequence ID" value="NZ_JACKWY010000001.1"/>
</dbReference>
<comment type="caution">
    <text evidence="21">The sequence shown here is derived from an EMBL/GenBank/DDBJ whole genome shotgun (WGS) entry which is preliminary data.</text>
</comment>
<keyword evidence="9 18" id="KW-0963">Cytoplasm</keyword>
<dbReference type="Gene3D" id="3.40.50.1970">
    <property type="match status" value="1"/>
</dbReference>
<evidence type="ECO:0000256" key="10">
    <source>
        <dbReference type="ARBA" id="ARBA00022605"/>
    </source>
</evidence>
<evidence type="ECO:0000256" key="15">
    <source>
        <dbReference type="ARBA" id="ARBA00023141"/>
    </source>
</evidence>
<dbReference type="Proteomes" id="UP000585258">
    <property type="component" value="Unassembled WGS sequence"/>
</dbReference>
<dbReference type="EMBL" id="JACKWY010000001">
    <property type="protein sequence ID" value="MBB6713593.1"/>
    <property type="molecule type" value="Genomic_DNA"/>
</dbReference>
<comment type="cofactor">
    <cofactor evidence="2 18">
        <name>NAD(+)</name>
        <dbReference type="ChEBI" id="CHEBI:57540"/>
    </cofactor>
</comment>
<evidence type="ECO:0000259" key="19">
    <source>
        <dbReference type="Pfam" id="PF01761"/>
    </source>
</evidence>
<keyword evidence="14 18" id="KW-0520">NAD</keyword>
<evidence type="ECO:0000256" key="9">
    <source>
        <dbReference type="ARBA" id="ARBA00022490"/>
    </source>
</evidence>
<dbReference type="HAMAP" id="MF_00110">
    <property type="entry name" value="DHQ_synthase"/>
    <property type="match status" value="1"/>
</dbReference>
<evidence type="ECO:0000256" key="5">
    <source>
        <dbReference type="ARBA" id="ARBA00004661"/>
    </source>
</evidence>
<comment type="catalytic activity">
    <reaction evidence="1 18">
        <text>7-phospho-2-dehydro-3-deoxy-D-arabino-heptonate = 3-dehydroquinate + phosphate</text>
        <dbReference type="Rhea" id="RHEA:21968"/>
        <dbReference type="ChEBI" id="CHEBI:32364"/>
        <dbReference type="ChEBI" id="CHEBI:43474"/>
        <dbReference type="ChEBI" id="CHEBI:58394"/>
        <dbReference type="EC" id="4.2.3.4"/>
    </reaction>
</comment>
<keyword evidence="11 18" id="KW-0479">Metal-binding</keyword>
<comment type="pathway">
    <text evidence="5 18">Metabolic intermediate biosynthesis; chorismate biosynthesis; chorismate from D-erythrose 4-phosphate and phosphoenolpyruvate: step 2/7.</text>
</comment>
<comment type="similarity">
    <text evidence="6 18">Belongs to the sugar phosphate cyclases superfamily. Dehydroquinate synthase family.</text>
</comment>
<dbReference type="UniPathway" id="UPA00053">
    <property type="reaction ID" value="UER00085"/>
</dbReference>
<dbReference type="GO" id="GO:0003856">
    <property type="term" value="F:3-dehydroquinate synthase activity"/>
    <property type="evidence" value="ECO:0007669"/>
    <property type="project" value="UniProtKB-UniRule"/>
</dbReference>
<evidence type="ECO:0000259" key="20">
    <source>
        <dbReference type="Pfam" id="PF24621"/>
    </source>
</evidence>
<dbReference type="PIRSF" id="PIRSF001455">
    <property type="entry name" value="DHQ_synth"/>
    <property type="match status" value="1"/>
</dbReference>
<dbReference type="GO" id="GO:0005737">
    <property type="term" value="C:cytoplasm"/>
    <property type="evidence" value="ECO:0007669"/>
    <property type="project" value="UniProtKB-SubCell"/>
</dbReference>
<evidence type="ECO:0000256" key="14">
    <source>
        <dbReference type="ARBA" id="ARBA00023027"/>
    </source>
</evidence>
<dbReference type="InterPro" id="IPR030963">
    <property type="entry name" value="DHQ_synth_fam"/>
</dbReference>